<dbReference type="Gene3D" id="3.40.190.290">
    <property type="match status" value="1"/>
</dbReference>
<feature type="domain" description="HTH lysR-type" evidence="5">
    <location>
        <begin position="1"/>
        <end position="58"/>
    </location>
</feature>
<dbReference type="PRINTS" id="PR00039">
    <property type="entry name" value="HTHLYSR"/>
</dbReference>
<dbReference type="STRING" id="1123014.SAMN02745746_02391"/>
<evidence type="ECO:0000259" key="5">
    <source>
        <dbReference type="PROSITE" id="PS50931"/>
    </source>
</evidence>
<dbReference type="GO" id="GO:0010628">
    <property type="term" value="P:positive regulation of gene expression"/>
    <property type="evidence" value="ECO:0007669"/>
    <property type="project" value="TreeGrafter"/>
</dbReference>
<dbReference type="PANTHER" id="PTHR30427">
    <property type="entry name" value="TRANSCRIPTIONAL ACTIVATOR PROTEIN LYSR"/>
    <property type="match status" value="1"/>
</dbReference>
<evidence type="ECO:0000313" key="6">
    <source>
        <dbReference type="EMBL" id="SMF29190.1"/>
    </source>
</evidence>
<dbReference type="Pfam" id="PF00126">
    <property type="entry name" value="HTH_1"/>
    <property type="match status" value="1"/>
</dbReference>
<dbReference type="InterPro" id="IPR000847">
    <property type="entry name" value="LysR_HTH_N"/>
</dbReference>
<protein>
    <submittedName>
        <fullName evidence="6">DNA-binding transcriptional regulator, LysR family</fullName>
    </submittedName>
</protein>
<dbReference type="Proteomes" id="UP000192920">
    <property type="component" value="Unassembled WGS sequence"/>
</dbReference>
<dbReference type="RefSeq" id="WP_085276635.1">
    <property type="nucleotide sequence ID" value="NZ_FXAG01000012.1"/>
</dbReference>
<evidence type="ECO:0000313" key="7">
    <source>
        <dbReference type="Proteomes" id="UP000192920"/>
    </source>
</evidence>
<dbReference type="SUPFAM" id="SSF53850">
    <property type="entry name" value="Periplasmic binding protein-like II"/>
    <property type="match status" value="1"/>
</dbReference>
<evidence type="ECO:0000256" key="3">
    <source>
        <dbReference type="ARBA" id="ARBA00023125"/>
    </source>
</evidence>
<gene>
    <name evidence="6" type="ORF">SAMN02745746_02391</name>
</gene>
<evidence type="ECO:0000256" key="4">
    <source>
        <dbReference type="ARBA" id="ARBA00023163"/>
    </source>
</evidence>
<reference evidence="7" key="1">
    <citation type="submission" date="2017-04" db="EMBL/GenBank/DDBJ databases">
        <authorList>
            <person name="Varghese N."/>
            <person name="Submissions S."/>
        </authorList>
    </citation>
    <scope>NUCLEOTIDE SEQUENCE [LARGE SCALE GENOMIC DNA]</scope>
    <source>
        <strain evidence="7">DSM 22618</strain>
    </source>
</reference>
<dbReference type="InterPro" id="IPR036390">
    <property type="entry name" value="WH_DNA-bd_sf"/>
</dbReference>
<dbReference type="PROSITE" id="PS50931">
    <property type="entry name" value="HTH_LYSR"/>
    <property type="match status" value="1"/>
</dbReference>
<evidence type="ECO:0000256" key="2">
    <source>
        <dbReference type="ARBA" id="ARBA00023015"/>
    </source>
</evidence>
<dbReference type="AlphaFoldDB" id="A0A1Y6BUJ0"/>
<sequence>MRLRHVEVFQAIMQTGSLSAAAELLCISQPAVSKTLMHAEQQLGFALFERVKGKLYPTPEAQLLQREIATLFDSLQAVKRLASSLRHQRDRPLRLQATPAVAQAVLPAALGRWRRAFPAHPCSLATHHTTQMVQSLCLHEADLGFTLRRPDHPGVVVTPLAHGQLTVIAPLGWWPEAKLPRDLPIEELDGASCIGLMDDDPLWGGLAAMLEDRAIVPQVLTTVQTYQLAYDLVALGQGIALVDPFTARGPSPARVQLRALDPPLPVRLYAVHAVDAPLSLPARQLITLIRSLAHEMGLDGVV</sequence>
<keyword evidence="2" id="KW-0805">Transcription regulation</keyword>
<dbReference type="InterPro" id="IPR036388">
    <property type="entry name" value="WH-like_DNA-bd_sf"/>
</dbReference>
<dbReference type="PANTHER" id="PTHR30427:SF1">
    <property type="entry name" value="TRANSCRIPTIONAL ACTIVATOR PROTEIN LYSR"/>
    <property type="match status" value="1"/>
</dbReference>
<accession>A0A1Y6BUJ0</accession>
<dbReference type="Gene3D" id="1.10.10.10">
    <property type="entry name" value="Winged helix-like DNA-binding domain superfamily/Winged helix DNA-binding domain"/>
    <property type="match status" value="1"/>
</dbReference>
<keyword evidence="7" id="KW-1185">Reference proteome</keyword>
<dbReference type="EMBL" id="FXAG01000012">
    <property type="protein sequence ID" value="SMF29190.1"/>
    <property type="molecule type" value="Genomic_DNA"/>
</dbReference>
<proteinExistence type="inferred from homology"/>
<keyword evidence="3 6" id="KW-0238">DNA-binding</keyword>
<name>A0A1Y6BUJ0_9NEIS</name>
<dbReference type="GO" id="GO:0009089">
    <property type="term" value="P:lysine biosynthetic process via diaminopimelate"/>
    <property type="evidence" value="ECO:0007669"/>
    <property type="project" value="TreeGrafter"/>
</dbReference>
<dbReference type="Pfam" id="PF03466">
    <property type="entry name" value="LysR_substrate"/>
    <property type="match status" value="1"/>
</dbReference>
<keyword evidence="4" id="KW-0804">Transcription</keyword>
<dbReference type="InterPro" id="IPR005119">
    <property type="entry name" value="LysR_subst-bd"/>
</dbReference>
<evidence type="ECO:0000256" key="1">
    <source>
        <dbReference type="ARBA" id="ARBA00009437"/>
    </source>
</evidence>
<dbReference type="GO" id="GO:0003700">
    <property type="term" value="F:DNA-binding transcription factor activity"/>
    <property type="evidence" value="ECO:0007669"/>
    <property type="project" value="InterPro"/>
</dbReference>
<comment type="similarity">
    <text evidence="1">Belongs to the LysR transcriptional regulatory family.</text>
</comment>
<organism evidence="6 7">
    <name type="scientific">Pseudogulbenkiania subflava DSM 22618</name>
    <dbReference type="NCBI Taxonomy" id="1123014"/>
    <lineage>
        <taxon>Bacteria</taxon>
        <taxon>Pseudomonadati</taxon>
        <taxon>Pseudomonadota</taxon>
        <taxon>Betaproteobacteria</taxon>
        <taxon>Neisseriales</taxon>
        <taxon>Chromobacteriaceae</taxon>
        <taxon>Pseudogulbenkiania</taxon>
    </lineage>
</organism>
<dbReference type="GO" id="GO:0043565">
    <property type="term" value="F:sequence-specific DNA binding"/>
    <property type="evidence" value="ECO:0007669"/>
    <property type="project" value="TreeGrafter"/>
</dbReference>
<dbReference type="SUPFAM" id="SSF46785">
    <property type="entry name" value="Winged helix' DNA-binding domain"/>
    <property type="match status" value="1"/>
</dbReference>